<evidence type="ECO:0000256" key="2">
    <source>
        <dbReference type="ARBA" id="ARBA00022694"/>
    </source>
</evidence>
<evidence type="ECO:0000259" key="6">
    <source>
        <dbReference type="Pfam" id="PF08170"/>
    </source>
</evidence>
<feature type="region of interest" description="Disordered" evidence="4">
    <location>
        <begin position="1"/>
        <end position="45"/>
    </location>
</feature>
<evidence type="ECO:0000256" key="3">
    <source>
        <dbReference type="ARBA" id="ARBA00023242"/>
    </source>
</evidence>
<dbReference type="InterPro" id="IPR009723">
    <property type="entry name" value="Pop1_N"/>
</dbReference>
<evidence type="ECO:0000259" key="5">
    <source>
        <dbReference type="Pfam" id="PF06978"/>
    </source>
</evidence>
<name>A0A084ATK1_STACB</name>
<feature type="region of interest" description="Disordered" evidence="4">
    <location>
        <begin position="821"/>
        <end position="847"/>
    </location>
</feature>
<evidence type="ECO:0000313" key="9">
    <source>
        <dbReference type="Proteomes" id="UP000028045"/>
    </source>
</evidence>
<reference evidence="8 9" key="1">
    <citation type="journal article" date="2014" name="BMC Genomics">
        <title>Comparative genome sequencing reveals chemotype-specific gene clusters in the toxigenic black mold Stachybotrys.</title>
        <authorList>
            <person name="Semeiks J."/>
            <person name="Borek D."/>
            <person name="Otwinowski Z."/>
            <person name="Grishin N.V."/>
        </authorList>
    </citation>
    <scope>NUCLEOTIDE SEQUENCE [LARGE SCALE GENOMIC DNA]</scope>
    <source>
        <strain evidence="9">CBS 109288 / IBT 7711</strain>
    </source>
</reference>
<feature type="domain" description="Pop1 N-terminal" evidence="5">
    <location>
        <begin position="65"/>
        <end position="277"/>
    </location>
</feature>
<dbReference type="OrthoDB" id="442863at2759"/>
<organism evidence="8 9">
    <name type="scientific">Stachybotrys chartarum (strain CBS 109288 / IBT 7711)</name>
    <name type="common">Toxic black mold</name>
    <name type="synonym">Stilbospora chartarum</name>
    <dbReference type="NCBI Taxonomy" id="1280523"/>
    <lineage>
        <taxon>Eukaryota</taxon>
        <taxon>Fungi</taxon>
        <taxon>Dikarya</taxon>
        <taxon>Ascomycota</taxon>
        <taxon>Pezizomycotina</taxon>
        <taxon>Sordariomycetes</taxon>
        <taxon>Hypocreomycetidae</taxon>
        <taxon>Hypocreales</taxon>
        <taxon>Stachybotryaceae</taxon>
        <taxon>Stachybotrys</taxon>
    </lineage>
</organism>
<feature type="region of interest" description="Disordered" evidence="4">
    <location>
        <begin position="753"/>
        <end position="774"/>
    </location>
</feature>
<dbReference type="GO" id="GO:0000172">
    <property type="term" value="C:ribonuclease MRP complex"/>
    <property type="evidence" value="ECO:0007669"/>
    <property type="project" value="InterPro"/>
</dbReference>
<feature type="compositionally biased region" description="Low complexity" evidence="4">
    <location>
        <begin position="823"/>
        <end position="837"/>
    </location>
</feature>
<dbReference type="InterPro" id="IPR055079">
    <property type="entry name" value="POP1_C"/>
</dbReference>
<dbReference type="InterPro" id="IPR039182">
    <property type="entry name" value="Pop1"/>
</dbReference>
<evidence type="ECO:0000313" key="8">
    <source>
        <dbReference type="EMBL" id="KEY68630.1"/>
    </source>
</evidence>
<dbReference type="InterPro" id="IPR012590">
    <property type="entry name" value="POPLD_dom"/>
</dbReference>
<dbReference type="HOGENOM" id="CLU_007205_0_0_1"/>
<evidence type="ECO:0008006" key="10">
    <source>
        <dbReference type="Google" id="ProtNLM"/>
    </source>
</evidence>
<dbReference type="Proteomes" id="UP000028045">
    <property type="component" value="Unassembled WGS sequence"/>
</dbReference>
<evidence type="ECO:0000259" key="7">
    <source>
        <dbReference type="Pfam" id="PF22770"/>
    </source>
</evidence>
<dbReference type="PANTHER" id="PTHR22731:SF3">
    <property type="entry name" value="RIBONUCLEASES P_MRP PROTEIN SUBUNIT POP1"/>
    <property type="match status" value="1"/>
</dbReference>
<proteinExistence type="predicted"/>
<dbReference type="Pfam" id="PF06978">
    <property type="entry name" value="POP1_N"/>
    <property type="match status" value="1"/>
</dbReference>
<evidence type="ECO:0000256" key="4">
    <source>
        <dbReference type="SAM" id="MobiDB-lite"/>
    </source>
</evidence>
<dbReference type="PANTHER" id="PTHR22731">
    <property type="entry name" value="RIBONUCLEASES P/MRP PROTEIN SUBUNIT POP1"/>
    <property type="match status" value="1"/>
</dbReference>
<accession>A0A084ATK1</accession>
<comment type="subcellular location">
    <subcellularLocation>
        <location evidence="1">Nucleus</location>
    </subcellularLocation>
</comment>
<gene>
    <name evidence="8" type="ORF">S7711_00510</name>
</gene>
<dbReference type="GO" id="GO:0005655">
    <property type="term" value="C:nucleolar ribonuclease P complex"/>
    <property type="evidence" value="ECO:0007669"/>
    <property type="project" value="InterPro"/>
</dbReference>
<feature type="domain" description="POPLD" evidence="6">
    <location>
        <begin position="546"/>
        <end position="650"/>
    </location>
</feature>
<evidence type="ECO:0000256" key="1">
    <source>
        <dbReference type="ARBA" id="ARBA00004123"/>
    </source>
</evidence>
<sequence length="914" mass="101116">MAPKPAAAERSDSLPKKRKGAPAGASNARSDGFNQKRAKMTTARKIPAQPADAALKDGQLDLQAFVAAHEFEIRSLEQSMASSKAVLTSRVFQQVPRDLRRRTASHNPKRVPKRLQARARKEMAIDNAPLVEARSRRPRTTRAKIRAETARRLGILAARKKRRRLKEAKAAGRDPSAVRDEAVVGRTPRPKIRRDQLNDPPKPVAKFRKRQIHKTWLPTHMWHAKRARMTEPKSPFWRFAIPLTPNDKIYRPTHRAQGNKGTLIWDMSYMSTIGVSGGAAGLERVLRRVGVTQTSCWNDKGKVWRQGVRSWSGLLSKEANGSIRHMCAATILWNPKPREPVEMNTKGVPQQQIFIRVHPSAFLEVFHELIRLVKMEIPRVFIEDLRYEIGSIELTGPASTESLLAVLKPYKTKDHPGARHGDLFASLKGLTNPALLPTNAVLGFPIQDPRLTYPPRRVQWPEDDEAQMELLELVSEWPARADLEPYGIFDRNLRHQASCLPSQRAIDKRKTASGPGKYLTVTKSDPRIPIVLLASRSAGGTQAQGTWTLLAPWKCISPIWHSLVHCPLVSGGNPRFAGLNEHMQVAFERGSPWFPADYIWTDAGVQWELEQRRKRKRDWEKRPKSKRTAWESLDLGAGRKGEVGDGLSCDFELLFGLPRPGGEDSSAAQESQGDAMEVDPPSSPKELVSVKPSPPSPLNALSVISKTSFNDLLSSTQSAPPNTKNTLISVRINLVGRGVATTCARVYRLPDQPAPLPTSSDAEVPTSIPPPAASPALPYTLRAQWLAKLSPSSEAQSRPRPPKISKSMDLDARKQVLAQQLTASQPASSAWPASEPPNQNSIGGQHPLIPDAKDLIGFVTTGSFNLSEGRGSAIASLAMDKVLSDVRSSAKHGHFCIVRNAGENVGWLARWEII</sequence>
<feature type="domain" description="POP1 C-terminal" evidence="7">
    <location>
        <begin position="727"/>
        <end position="914"/>
    </location>
</feature>
<keyword evidence="3" id="KW-0539">Nucleus</keyword>
<dbReference type="EMBL" id="KL648566">
    <property type="protein sequence ID" value="KEY68630.1"/>
    <property type="molecule type" value="Genomic_DNA"/>
</dbReference>
<keyword evidence="2" id="KW-0819">tRNA processing</keyword>
<dbReference type="AlphaFoldDB" id="A0A084ATK1"/>
<dbReference type="Pfam" id="PF08170">
    <property type="entry name" value="POPLD"/>
    <property type="match status" value="1"/>
</dbReference>
<dbReference type="GO" id="GO:0001682">
    <property type="term" value="P:tRNA 5'-leader removal"/>
    <property type="evidence" value="ECO:0007669"/>
    <property type="project" value="InterPro"/>
</dbReference>
<protein>
    <recommendedName>
        <fullName evidence="10">Pop1 N-terminal domain-containing protein</fullName>
    </recommendedName>
</protein>
<keyword evidence="9" id="KW-1185">Reference proteome</keyword>
<dbReference type="Pfam" id="PF22770">
    <property type="entry name" value="POP1_C"/>
    <property type="match status" value="1"/>
</dbReference>
<feature type="region of interest" description="Disordered" evidence="4">
    <location>
        <begin position="660"/>
        <end position="701"/>
    </location>
</feature>